<evidence type="ECO:0000313" key="2">
    <source>
        <dbReference type="Proteomes" id="UP000821865"/>
    </source>
</evidence>
<organism evidence="1 2">
    <name type="scientific">Dermacentor silvarum</name>
    <name type="common">Tick</name>
    <dbReference type="NCBI Taxonomy" id="543639"/>
    <lineage>
        <taxon>Eukaryota</taxon>
        <taxon>Metazoa</taxon>
        <taxon>Ecdysozoa</taxon>
        <taxon>Arthropoda</taxon>
        <taxon>Chelicerata</taxon>
        <taxon>Arachnida</taxon>
        <taxon>Acari</taxon>
        <taxon>Parasitiformes</taxon>
        <taxon>Ixodida</taxon>
        <taxon>Ixodoidea</taxon>
        <taxon>Ixodidae</taxon>
        <taxon>Rhipicephalinae</taxon>
        <taxon>Dermacentor</taxon>
    </lineage>
</organism>
<name>A0ACB8D647_DERSI</name>
<proteinExistence type="predicted"/>
<keyword evidence="2" id="KW-1185">Reference proteome</keyword>
<dbReference type="EMBL" id="CM023472">
    <property type="protein sequence ID" value="KAH7960000.1"/>
    <property type="molecule type" value="Genomic_DNA"/>
</dbReference>
<evidence type="ECO:0000313" key="1">
    <source>
        <dbReference type="EMBL" id="KAH7960000.1"/>
    </source>
</evidence>
<accession>A0ACB8D647</accession>
<comment type="caution">
    <text evidence="1">The sequence shown here is derived from an EMBL/GenBank/DDBJ whole genome shotgun (WGS) entry which is preliminary data.</text>
</comment>
<gene>
    <name evidence="1" type="ORF">HPB49_016066</name>
</gene>
<protein>
    <submittedName>
        <fullName evidence="1">Uncharacterized protein</fullName>
    </submittedName>
</protein>
<reference evidence="1" key="1">
    <citation type="submission" date="2020-05" db="EMBL/GenBank/DDBJ databases">
        <title>Large-scale comparative analyses of tick genomes elucidate their genetic diversity and vector capacities.</title>
        <authorList>
            <person name="Jia N."/>
            <person name="Wang J."/>
            <person name="Shi W."/>
            <person name="Du L."/>
            <person name="Sun Y."/>
            <person name="Zhan W."/>
            <person name="Jiang J."/>
            <person name="Wang Q."/>
            <person name="Zhang B."/>
            <person name="Ji P."/>
            <person name="Sakyi L.B."/>
            <person name="Cui X."/>
            <person name="Yuan T."/>
            <person name="Jiang B."/>
            <person name="Yang W."/>
            <person name="Lam T.T.-Y."/>
            <person name="Chang Q."/>
            <person name="Ding S."/>
            <person name="Wang X."/>
            <person name="Zhu J."/>
            <person name="Ruan X."/>
            <person name="Zhao L."/>
            <person name="Wei J."/>
            <person name="Que T."/>
            <person name="Du C."/>
            <person name="Cheng J."/>
            <person name="Dai P."/>
            <person name="Han X."/>
            <person name="Huang E."/>
            <person name="Gao Y."/>
            <person name="Liu J."/>
            <person name="Shao H."/>
            <person name="Ye R."/>
            <person name="Li L."/>
            <person name="Wei W."/>
            <person name="Wang X."/>
            <person name="Wang C."/>
            <person name="Yang T."/>
            <person name="Huo Q."/>
            <person name="Li W."/>
            <person name="Guo W."/>
            <person name="Chen H."/>
            <person name="Zhou L."/>
            <person name="Ni X."/>
            <person name="Tian J."/>
            <person name="Zhou Y."/>
            <person name="Sheng Y."/>
            <person name="Liu T."/>
            <person name="Pan Y."/>
            <person name="Xia L."/>
            <person name="Li J."/>
            <person name="Zhao F."/>
            <person name="Cao W."/>
        </authorList>
    </citation>
    <scope>NUCLEOTIDE SEQUENCE</scope>
    <source>
        <strain evidence="1">Dsil-2018</strain>
    </source>
</reference>
<dbReference type="Proteomes" id="UP000821865">
    <property type="component" value="Chromosome 3"/>
</dbReference>
<sequence>MPGSNPLLVAGDFDCAHVDWGYRRTNHRDTVSYNETLVLHMTIFNDFSQPTRIIGTLALQEVMVKAMGIHAIITDRCWTLPPLSALAALLAVLLSKNSAVFYVAFMNEFGVSHESASWPIAVCTVSVQFSGLLVSYLEKRLSIYHITIAGSLLNFVALIAASFAPNITWMSITFGVLSGAGQGIIVVTLSIYAMLYFDKYRAAASGFKYTGISLAPFFSMLLSLSIQQDGLHGASVGLLAMPHATSFSHVIATAVTTGITTGCVTAMKPVLLSDSLGVDNLSFCWGISGVLALPLHLGGPMLIGEYHLTWRTVGVDYLSEATEQSYYIKAS</sequence>